<dbReference type="OrthoDB" id="9815923at2"/>
<dbReference type="Gene3D" id="3.90.550.10">
    <property type="entry name" value="Spore Coat Polysaccharide Biosynthesis Protein SpsA, Chain A"/>
    <property type="match status" value="1"/>
</dbReference>
<keyword evidence="2" id="KW-0808">Transferase</keyword>
<dbReference type="PANTHER" id="PTHR43630">
    <property type="entry name" value="POLY-BETA-1,6-N-ACETYL-D-GLUCOSAMINE SYNTHASE"/>
    <property type="match status" value="1"/>
</dbReference>
<dbReference type="Gene3D" id="1.25.40.10">
    <property type="entry name" value="Tetratricopeptide repeat domain"/>
    <property type="match status" value="2"/>
</dbReference>
<accession>A0A371ITP7</accession>
<dbReference type="SUPFAM" id="SSF48452">
    <property type="entry name" value="TPR-like"/>
    <property type="match status" value="1"/>
</dbReference>
<dbReference type="Pfam" id="PF00535">
    <property type="entry name" value="Glycos_transf_2"/>
    <property type="match status" value="1"/>
</dbReference>
<dbReference type="InterPro" id="IPR001173">
    <property type="entry name" value="Glyco_trans_2-like"/>
</dbReference>
<organism evidence="2 3">
    <name type="scientific">Romboutsia maritimum</name>
    <dbReference type="NCBI Taxonomy" id="2020948"/>
    <lineage>
        <taxon>Bacteria</taxon>
        <taxon>Bacillati</taxon>
        <taxon>Bacillota</taxon>
        <taxon>Clostridia</taxon>
        <taxon>Peptostreptococcales</taxon>
        <taxon>Peptostreptococcaceae</taxon>
        <taxon>Romboutsia</taxon>
    </lineage>
</organism>
<reference evidence="2 3" key="1">
    <citation type="journal article" date="2017" name="Genome Announc.">
        <title>Draft Genome Sequence of Romboutsia maritimum sp. nov. Strain CCRI-22766(T), Isolated from Coastal Estuarine Mud.</title>
        <authorList>
            <person name="Maheux A.F."/>
            <person name="Boudreau D.K."/>
            <person name="Berube E."/>
            <person name="Boissinot M."/>
            <person name="Raymond F."/>
            <person name="Brodeur S."/>
            <person name="Corbeil J."/>
            <person name="Brightwell G."/>
            <person name="Broda D."/>
            <person name="Omar R.F."/>
            <person name="Bergeron M.G."/>
        </authorList>
    </citation>
    <scope>NUCLEOTIDE SEQUENCE [LARGE SCALE GENOMIC DNA]</scope>
    <source>
        <strain evidence="2 3">CCRI-22766</strain>
    </source>
</reference>
<feature type="domain" description="Glycosyltransferase 2-like" evidence="1">
    <location>
        <begin position="5"/>
        <end position="145"/>
    </location>
</feature>
<dbReference type="Proteomes" id="UP000243494">
    <property type="component" value="Unassembled WGS sequence"/>
</dbReference>
<dbReference type="RefSeq" id="WP_095406936.1">
    <property type="nucleotide sequence ID" value="NZ_NOJZ02000007.1"/>
</dbReference>
<dbReference type="EMBL" id="NOJZ02000007">
    <property type="protein sequence ID" value="RDY23851.1"/>
    <property type="molecule type" value="Genomic_DNA"/>
</dbReference>
<proteinExistence type="predicted"/>
<dbReference type="SUPFAM" id="SSF53448">
    <property type="entry name" value="Nucleotide-diphospho-sugar transferases"/>
    <property type="match status" value="1"/>
</dbReference>
<sequence length="356" mass="42329">MLTLSLCMILKNEEDVIKRCLNSVKDVVDEIIVVDTGSVDKTKEIVSSYTSNIYDFKWEDNFSDARNFSFSKATKDYIMWMDADEFLTDKSKERLIDLKKNLNKDIDLVTTETHMCMDENNNPRIISRRNRIVKKNRDFKWTGFVHEYIKGSGNVFDSDVSIIHDKIKLNNDRNLKIYKINIKKGIELSDRDLYYYGKELYCNGFYDDCINVLNKFITKNVWKEEMIDALSKIGECYLLKQEKVRARTYFYKTFEYSEPRGEILYNIANSFDEEGKYMQAIRWYEMILSLEIPTDCNQCINLCCCRFKPHLNLCVCYFKINNIAKSYYHHKKCLEINPNNVYVIKNEEFFNSLKNY</sequence>
<gene>
    <name evidence="2" type="ORF">CHF27_005730</name>
</gene>
<dbReference type="AlphaFoldDB" id="A0A371ITP7"/>
<comment type="caution">
    <text evidence="2">The sequence shown here is derived from an EMBL/GenBank/DDBJ whole genome shotgun (WGS) entry which is preliminary data.</text>
</comment>
<name>A0A371ITP7_9FIRM</name>
<dbReference type="InterPro" id="IPR011990">
    <property type="entry name" value="TPR-like_helical_dom_sf"/>
</dbReference>
<evidence type="ECO:0000313" key="3">
    <source>
        <dbReference type="Proteomes" id="UP000243494"/>
    </source>
</evidence>
<evidence type="ECO:0000313" key="2">
    <source>
        <dbReference type="EMBL" id="RDY23851.1"/>
    </source>
</evidence>
<evidence type="ECO:0000259" key="1">
    <source>
        <dbReference type="Pfam" id="PF00535"/>
    </source>
</evidence>
<dbReference type="PANTHER" id="PTHR43630:SF2">
    <property type="entry name" value="GLYCOSYLTRANSFERASE"/>
    <property type="match status" value="1"/>
</dbReference>
<dbReference type="GO" id="GO:0016740">
    <property type="term" value="F:transferase activity"/>
    <property type="evidence" value="ECO:0007669"/>
    <property type="project" value="UniProtKB-KW"/>
</dbReference>
<dbReference type="CDD" id="cd02511">
    <property type="entry name" value="Beta4Glucosyltransferase"/>
    <property type="match status" value="1"/>
</dbReference>
<dbReference type="SMART" id="SM00028">
    <property type="entry name" value="TPR"/>
    <property type="match status" value="3"/>
</dbReference>
<keyword evidence="3" id="KW-1185">Reference proteome</keyword>
<dbReference type="InterPro" id="IPR019734">
    <property type="entry name" value="TPR_rpt"/>
</dbReference>
<dbReference type="InterPro" id="IPR029044">
    <property type="entry name" value="Nucleotide-diphossugar_trans"/>
</dbReference>
<protein>
    <submittedName>
        <fullName evidence="2">Glycosyltransferase</fullName>
    </submittedName>
</protein>